<dbReference type="PROSITE" id="PS51608">
    <property type="entry name" value="SAM_MT_UBIE"/>
    <property type="match status" value="1"/>
</dbReference>
<sequence>MSKPNTDIYDPEFVSGMFDRMSKTYGLANLITSFGFTAIWRKQCLNQLALTKSTPTGYDLMSGMGEAWGDIQERLGDGCRIIAVDISDEMNRKAANHLNRLKSKNIEIRNANVLKNNIPDQSADFIVSTFGLKTFKKEQQQILAAEVHRILKPGGTFSFIEISKPKPLVLKWLYMFYLKIIIPLIGKIFLGNTDDYRMLGRYCADFGTCEYFHSCLVEAGLKSNVKNFFFGCATGVYGAK</sequence>
<evidence type="ECO:0000313" key="6">
    <source>
        <dbReference type="Proteomes" id="UP001139409"/>
    </source>
</evidence>
<dbReference type="EMBL" id="JAIXNE010000004">
    <property type="protein sequence ID" value="MCA6077367.1"/>
    <property type="molecule type" value="Genomic_DNA"/>
</dbReference>
<gene>
    <name evidence="3" type="ORF">LDX50_09285</name>
    <name evidence="4" type="ORF">LDX50_15255</name>
    <name evidence="5" type="ORF">LDX50_20975</name>
</gene>
<feature type="transmembrane region" description="Helical" evidence="2">
    <location>
        <begin position="172"/>
        <end position="190"/>
    </location>
</feature>
<dbReference type="GO" id="GO:0009234">
    <property type="term" value="P:menaquinone biosynthetic process"/>
    <property type="evidence" value="ECO:0007669"/>
    <property type="project" value="UniProtKB-KW"/>
</dbReference>
<dbReference type="GO" id="GO:0032259">
    <property type="term" value="P:methylation"/>
    <property type="evidence" value="ECO:0007669"/>
    <property type="project" value="UniProtKB-KW"/>
</dbReference>
<keyword evidence="4" id="KW-0808">Transferase</keyword>
<dbReference type="EMBL" id="JAIXNE010000003">
    <property type="protein sequence ID" value="MCA6076239.1"/>
    <property type="molecule type" value="Genomic_DNA"/>
</dbReference>
<dbReference type="Proteomes" id="UP001139409">
    <property type="component" value="Unassembled WGS sequence"/>
</dbReference>
<dbReference type="SUPFAM" id="SSF53335">
    <property type="entry name" value="S-adenosyl-L-methionine-dependent methyltransferases"/>
    <property type="match status" value="1"/>
</dbReference>
<keyword evidence="2" id="KW-0472">Membrane</keyword>
<dbReference type="RefSeq" id="WP_225698168.1">
    <property type="nucleotide sequence ID" value="NZ_JAIXNE010000002.1"/>
</dbReference>
<dbReference type="GO" id="GO:0008168">
    <property type="term" value="F:methyltransferase activity"/>
    <property type="evidence" value="ECO:0007669"/>
    <property type="project" value="UniProtKB-KW"/>
</dbReference>
<dbReference type="AlphaFoldDB" id="A0A9X1HQ33"/>
<evidence type="ECO:0000256" key="1">
    <source>
        <dbReference type="ARBA" id="ARBA00022428"/>
    </source>
</evidence>
<dbReference type="EC" id="2.1.1.-" evidence="4"/>
<evidence type="ECO:0000256" key="2">
    <source>
        <dbReference type="SAM" id="Phobius"/>
    </source>
</evidence>
<evidence type="ECO:0000313" key="3">
    <source>
        <dbReference type="EMBL" id="MCA6075062.1"/>
    </source>
</evidence>
<dbReference type="InterPro" id="IPR004033">
    <property type="entry name" value="UbiE/COQ5_MeTrFase"/>
</dbReference>
<keyword evidence="6" id="KW-1185">Reference proteome</keyword>
<dbReference type="Gene3D" id="3.40.50.150">
    <property type="entry name" value="Vaccinia Virus protein VP39"/>
    <property type="match status" value="1"/>
</dbReference>
<accession>A0A9X1HQ33</accession>
<reference evidence="4" key="1">
    <citation type="submission" date="2021-09" db="EMBL/GenBank/DDBJ databases">
        <title>Fulvivirga sp. isolated from coastal sediment.</title>
        <authorList>
            <person name="Yu H."/>
        </authorList>
    </citation>
    <scope>NUCLEOTIDE SEQUENCE</scope>
    <source>
        <strain evidence="4">1062</strain>
    </source>
</reference>
<dbReference type="CDD" id="cd02440">
    <property type="entry name" value="AdoMet_MTases"/>
    <property type="match status" value="1"/>
</dbReference>
<name>A0A9X1HQ33_9BACT</name>
<keyword evidence="4" id="KW-0489">Methyltransferase</keyword>
<dbReference type="EMBL" id="JAIXNE010000002">
    <property type="protein sequence ID" value="MCA6075062.1"/>
    <property type="molecule type" value="Genomic_DNA"/>
</dbReference>
<keyword evidence="1" id="KW-0474">Menaquinone biosynthesis</keyword>
<dbReference type="Pfam" id="PF01209">
    <property type="entry name" value="Ubie_methyltran"/>
    <property type="match status" value="1"/>
</dbReference>
<keyword evidence="2" id="KW-1133">Transmembrane helix</keyword>
<keyword evidence="2" id="KW-0812">Transmembrane</keyword>
<proteinExistence type="predicted"/>
<organism evidence="4 6">
    <name type="scientific">Fulvivirga sedimenti</name>
    <dbReference type="NCBI Taxonomy" id="2879465"/>
    <lineage>
        <taxon>Bacteria</taxon>
        <taxon>Pseudomonadati</taxon>
        <taxon>Bacteroidota</taxon>
        <taxon>Cytophagia</taxon>
        <taxon>Cytophagales</taxon>
        <taxon>Fulvivirgaceae</taxon>
        <taxon>Fulvivirga</taxon>
    </lineage>
</organism>
<evidence type="ECO:0000313" key="5">
    <source>
        <dbReference type="EMBL" id="MCA6077367.1"/>
    </source>
</evidence>
<protein>
    <submittedName>
        <fullName evidence="4">Class I SAM-dependent methyltransferase</fullName>
        <ecNumber evidence="4">2.1.1.-</ecNumber>
    </submittedName>
</protein>
<dbReference type="InterPro" id="IPR029063">
    <property type="entry name" value="SAM-dependent_MTases_sf"/>
</dbReference>
<comment type="caution">
    <text evidence="4">The sequence shown here is derived from an EMBL/GenBank/DDBJ whole genome shotgun (WGS) entry which is preliminary data.</text>
</comment>
<evidence type="ECO:0000313" key="4">
    <source>
        <dbReference type="EMBL" id="MCA6076239.1"/>
    </source>
</evidence>